<evidence type="ECO:0000313" key="2">
    <source>
        <dbReference type="EMBL" id="MBZ5739230.1"/>
    </source>
</evidence>
<feature type="transmembrane region" description="Helical" evidence="1">
    <location>
        <begin position="20"/>
        <end position="40"/>
    </location>
</feature>
<protein>
    <submittedName>
        <fullName evidence="2">DUF3180 domain-containing protein</fullName>
    </submittedName>
</protein>
<organism evidence="2 3">
    <name type="scientific">Nocardioides mangrovi</name>
    <dbReference type="NCBI Taxonomy" id="2874580"/>
    <lineage>
        <taxon>Bacteria</taxon>
        <taxon>Bacillati</taxon>
        <taxon>Actinomycetota</taxon>
        <taxon>Actinomycetes</taxon>
        <taxon>Propionibacteriales</taxon>
        <taxon>Nocardioidaceae</taxon>
        <taxon>Nocardioides</taxon>
    </lineage>
</organism>
<evidence type="ECO:0000313" key="3">
    <source>
        <dbReference type="Proteomes" id="UP000780875"/>
    </source>
</evidence>
<dbReference type="Pfam" id="PF11377">
    <property type="entry name" value="DUF3180"/>
    <property type="match status" value="1"/>
</dbReference>
<keyword evidence="1" id="KW-0472">Membrane</keyword>
<feature type="transmembrane region" description="Helical" evidence="1">
    <location>
        <begin position="93"/>
        <end position="117"/>
    </location>
</feature>
<dbReference type="Proteomes" id="UP000780875">
    <property type="component" value="Unassembled WGS sequence"/>
</dbReference>
<keyword evidence="1" id="KW-1133">Transmembrane helix</keyword>
<dbReference type="InterPro" id="IPR021517">
    <property type="entry name" value="DUF3180"/>
</dbReference>
<accession>A0ABS7UEF1</accession>
<proteinExistence type="predicted"/>
<gene>
    <name evidence="2" type="ORF">K8U61_13735</name>
</gene>
<comment type="caution">
    <text evidence="2">The sequence shown here is derived from an EMBL/GenBank/DDBJ whole genome shotgun (WGS) entry which is preliminary data.</text>
</comment>
<dbReference type="RefSeq" id="WP_224123601.1">
    <property type="nucleotide sequence ID" value="NZ_JAIQZJ010000007.1"/>
</dbReference>
<name>A0ABS7UEF1_9ACTN</name>
<keyword evidence="1" id="KW-0812">Transmembrane</keyword>
<evidence type="ECO:0000256" key="1">
    <source>
        <dbReference type="SAM" id="Phobius"/>
    </source>
</evidence>
<reference evidence="2 3" key="1">
    <citation type="submission" date="2021-09" db="EMBL/GenBank/DDBJ databases">
        <title>Whole genome sequence of Nocardioides sp. GBK3QG-3.</title>
        <authorList>
            <person name="Tuo L."/>
        </authorList>
    </citation>
    <scope>NUCLEOTIDE SEQUENCE [LARGE SCALE GENOMIC DNA]</scope>
    <source>
        <strain evidence="2 3">GBK3QG-3</strain>
    </source>
</reference>
<dbReference type="EMBL" id="JAIQZJ010000007">
    <property type="protein sequence ID" value="MBZ5739230.1"/>
    <property type="molecule type" value="Genomic_DNA"/>
</dbReference>
<keyword evidence="3" id="KW-1185">Reference proteome</keyword>
<sequence length="161" mass="16704">MSADPSGEEPSPGRLRPTSAGTLTLWAVVGLIGGWVLHPLTERVGTPPVVTWAQPLALALVAAILGATAYLTWRAVHVQHHLLEPHRAVNRLVLARSCALVGALVAGGYAGYAVSWIGVDAELAAQRAWRSAAAALAGVAIVIAAVALERACRVRSDDPDA</sequence>
<feature type="transmembrane region" description="Helical" evidence="1">
    <location>
        <begin position="129"/>
        <end position="148"/>
    </location>
</feature>
<feature type="transmembrane region" description="Helical" evidence="1">
    <location>
        <begin position="52"/>
        <end position="73"/>
    </location>
</feature>